<name>A0A135ZAL7_GARVA</name>
<accession>A0A135ZAL7</accession>
<evidence type="ECO:0000313" key="1">
    <source>
        <dbReference type="EMBL" id="KXI18697.1"/>
    </source>
</evidence>
<reference evidence="1 2" key="1">
    <citation type="submission" date="2016-02" db="EMBL/GenBank/DDBJ databases">
        <authorList>
            <person name="Wen L."/>
            <person name="He K."/>
            <person name="Yang H."/>
        </authorList>
    </citation>
    <scope>NUCLEOTIDE SEQUENCE [LARGE SCALE GENOMIC DNA]</scope>
    <source>
        <strain evidence="1 2">CMW7778B</strain>
    </source>
</reference>
<dbReference type="PATRIC" id="fig|2702.101.peg.198"/>
<protein>
    <submittedName>
        <fullName evidence="1">Uncharacterized protein</fullName>
    </submittedName>
</protein>
<evidence type="ECO:0000313" key="2">
    <source>
        <dbReference type="Proteomes" id="UP000070505"/>
    </source>
</evidence>
<sequence length="64" mass="7361">MFNDNYDEFAWLKRNTYYSAMDLLALVRSYELSDWTGKAATLYKNDLQNLANKACSISYTYGGA</sequence>
<dbReference type="RefSeq" id="WP_075523131.1">
    <property type="nucleotide sequence ID" value="NZ_KQ961853.1"/>
</dbReference>
<dbReference type="Proteomes" id="UP000070505">
    <property type="component" value="Unassembled WGS sequence"/>
</dbReference>
<dbReference type="EMBL" id="LSRC01000010">
    <property type="protein sequence ID" value="KXI18697.1"/>
    <property type="molecule type" value="Genomic_DNA"/>
</dbReference>
<organism evidence="1 2">
    <name type="scientific">Gardnerella vaginalis</name>
    <dbReference type="NCBI Taxonomy" id="2702"/>
    <lineage>
        <taxon>Bacteria</taxon>
        <taxon>Bacillati</taxon>
        <taxon>Actinomycetota</taxon>
        <taxon>Actinomycetes</taxon>
        <taxon>Bifidobacteriales</taxon>
        <taxon>Bifidobacteriaceae</taxon>
        <taxon>Gardnerella</taxon>
    </lineage>
</organism>
<gene>
    <name evidence="1" type="ORF">HMPREF3230_00200</name>
</gene>
<proteinExistence type="predicted"/>
<dbReference type="AlphaFoldDB" id="A0A135ZAL7"/>
<comment type="caution">
    <text evidence="1">The sequence shown here is derived from an EMBL/GenBank/DDBJ whole genome shotgun (WGS) entry which is preliminary data.</text>
</comment>